<dbReference type="Proteomes" id="UP001600039">
    <property type="component" value="Unassembled WGS sequence"/>
</dbReference>
<accession>A0ABW6HMR5</accession>
<dbReference type="EMBL" id="JBHZQA010000003">
    <property type="protein sequence ID" value="MFE3847807.1"/>
    <property type="molecule type" value="Genomic_DNA"/>
</dbReference>
<reference evidence="1 2" key="1">
    <citation type="submission" date="2024-06" db="EMBL/GenBank/DDBJ databases">
        <title>Flavobacterium spp. isolated from glacier.</title>
        <authorList>
            <person name="Han D."/>
        </authorList>
    </citation>
    <scope>NUCLEOTIDE SEQUENCE [LARGE SCALE GENOMIC DNA]</scope>
    <source>
        <strain evidence="1 2">LB3P45</strain>
    </source>
</reference>
<protein>
    <submittedName>
        <fullName evidence="1">Uncharacterized protein</fullName>
    </submittedName>
</protein>
<dbReference type="RefSeq" id="WP_379857622.1">
    <property type="nucleotide sequence ID" value="NZ_JBHZQA010000003.1"/>
</dbReference>
<organism evidence="1 2">
    <name type="scientific">Flavobacterium fructosi</name>
    <dbReference type="NCBI Taxonomy" id="3230416"/>
    <lineage>
        <taxon>Bacteria</taxon>
        <taxon>Pseudomonadati</taxon>
        <taxon>Bacteroidota</taxon>
        <taxon>Flavobacteriia</taxon>
        <taxon>Flavobacteriales</taxon>
        <taxon>Flavobacteriaceae</taxon>
        <taxon>Flavobacterium</taxon>
    </lineage>
</organism>
<evidence type="ECO:0000313" key="2">
    <source>
        <dbReference type="Proteomes" id="UP001600039"/>
    </source>
</evidence>
<sequence length="42" mass="4504">MTIVSCKKKDNKLKTSQAETFTTTTIDASKTDASGQVKTAPQ</sequence>
<keyword evidence="2" id="KW-1185">Reference proteome</keyword>
<name>A0ABW6HMR5_9FLAO</name>
<evidence type="ECO:0000313" key="1">
    <source>
        <dbReference type="EMBL" id="MFE3847807.1"/>
    </source>
</evidence>
<comment type="caution">
    <text evidence="1">The sequence shown here is derived from an EMBL/GenBank/DDBJ whole genome shotgun (WGS) entry which is preliminary data.</text>
</comment>
<proteinExistence type="predicted"/>
<gene>
    <name evidence="1" type="ORF">ACFX5D_07495</name>
</gene>